<feature type="domain" description="Ig-like" evidence="4">
    <location>
        <begin position="162"/>
        <end position="272"/>
    </location>
</feature>
<dbReference type="GO" id="GO:0005886">
    <property type="term" value="C:plasma membrane"/>
    <property type="evidence" value="ECO:0007669"/>
    <property type="project" value="TreeGrafter"/>
</dbReference>
<keyword evidence="2" id="KW-0391">Immunity</keyword>
<dbReference type="PANTHER" id="PTHR23268">
    <property type="entry name" value="T-CELL RECEPTOR BETA CHAIN"/>
    <property type="match status" value="1"/>
</dbReference>
<dbReference type="PANTHER" id="PTHR23268:SF102">
    <property type="entry name" value="IMMUNOGLOBULIN V-SET DOMAIN-CONTAINING PROTEIN"/>
    <property type="match status" value="1"/>
</dbReference>
<dbReference type="GO" id="GO:0007166">
    <property type="term" value="P:cell surface receptor signaling pathway"/>
    <property type="evidence" value="ECO:0007669"/>
    <property type="project" value="TreeGrafter"/>
</dbReference>
<evidence type="ECO:0000313" key="5">
    <source>
        <dbReference type="EMBL" id="KAK9533966.1"/>
    </source>
</evidence>
<proteinExistence type="predicted"/>
<organism evidence="5 6">
    <name type="scientific">Zoarces viviparus</name>
    <name type="common">Viviparous eelpout</name>
    <name type="synonym">Blennius viviparus</name>
    <dbReference type="NCBI Taxonomy" id="48416"/>
    <lineage>
        <taxon>Eukaryota</taxon>
        <taxon>Metazoa</taxon>
        <taxon>Chordata</taxon>
        <taxon>Craniata</taxon>
        <taxon>Vertebrata</taxon>
        <taxon>Euteleostomi</taxon>
        <taxon>Actinopterygii</taxon>
        <taxon>Neopterygii</taxon>
        <taxon>Teleostei</taxon>
        <taxon>Neoteleostei</taxon>
        <taxon>Acanthomorphata</taxon>
        <taxon>Eupercaria</taxon>
        <taxon>Perciformes</taxon>
        <taxon>Cottioidei</taxon>
        <taxon>Zoarcales</taxon>
        <taxon>Zoarcidae</taxon>
        <taxon>Zoarcinae</taxon>
        <taxon>Zoarces</taxon>
    </lineage>
</organism>
<dbReference type="Gene3D" id="2.60.40.10">
    <property type="entry name" value="Immunoglobulins"/>
    <property type="match status" value="4"/>
</dbReference>
<evidence type="ECO:0000256" key="3">
    <source>
        <dbReference type="SAM" id="SignalP"/>
    </source>
</evidence>
<dbReference type="SUPFAM" id="SSF48726">
    <property type="entry name" value="Immunoglobulin"/>
    <property type="match status" value="4"/>
</dbReference>
<dbReference type="CDD" id="cd00099">
    <property type="entry name" value="IgV"/>
    <property type="match status" value="1"/>
</dbReference>
<evidence type="ECO:0000313" key="6">
    <source>
        <dbReference type="Proteomes" id="UP001488805"/>
    </source>
</evidence>
<dbReference type="Pfam" id="PF07686">
    <property type="entry name" value="V-set"/>
    <property type="match status" value="3"/>
</dbReference>
<sequence length="399" mass="45145">MSSPVHTLGFLFIWFSCQVSAVTFQQSPPRIVEDSTEVQIKCSHDDANLAVMLWYQQRQDTMSMTLIGYGYVNSQNYEDHAESVTFEPSHPRIVNDTARLEIKCKHNDNGMQLMYWYQQTESGLIHLIAYSYTGSDPTYEKQFEDRFKMTRQDTQTGALIVPSVNLSDSAVYFCAASLTVLVLQSGEQTSHPGLTVNFVCNMGPGLSMSSYTMLWYRQTHDGGPLEFLTKEYERNAGHFQSSIETSKNSFSLQITELLLNDSSTYYCAAGHNFTFCVKIQQPLFVISRDGDPAVTLQCEQDATDNYYMYWYRQSSSGRIQLVTYSHGKDTVSIEAPFNNTKYTMSRPAVLSSSLQIHPVEAGDSAVFYCASSKAQWCRKPQQLNKNLKKKPGGDDREEG</sequence>
<dbReference type="InterPro" id="IPR050413">
    <property type="entry name" value="TCR_beta_variable"/>
</dbReference>
<gene>
    <name evidence="5" type="ORF">VZT92_009047</name>
</gene>
<protein>
    <recommendedName>
        <fullName evidence="4">Ig-like domain-containing protein</fullName>
    </recommendedName>
</protein>
<evidence type="ECO:0000256" key="1">
    <source>
        <dbReference type="ARBA" id="ARBA00022729"/>
    </source>
</evidence>
<evidence type="ECO:0000259" key="4">
    <source>
        <dbReference type="PROSITE" id="PS50835"/>
    </source>
</evidence>
<dbReference type="InterPro" id="IPR007110">
    <property type="entry name" value="Ig-like_dom"/>
</dbReference>
<feature type="domain" description="Ig-like" evidence="4">
    <location>
        <begin position="289"/>
        <end position="369"/>
    </location>
</feature>
<feature type="chain" id="PRO_5043665418" description="Ig-like domain-containing protein" evidence="3">
    <location>
        <begin position="22"/>
        <end position="399"/>
    </location>
</feature>
<dbReference type="InterPro" id="IPR013783">
    <property type="entry name" value="Ig-like_fold"/>
</dbReference>
<feature type="signal peptide" evidence="3">
    <location>
        <begin position="1"/>
        <end position="21"/>
    </location>
</feature>
<dbReference type="Proteomes" id="UP001488805">
    <property type="component" value="Unassembled WGS sequence"/>
</dbReference>
<keyword evidence="1 3" id="KW-0732">Signal</keyword>
<dbReference type="InterPro" id="IPR003599">
    <property type="entry name" value="Ig_sub"/>
</dbReference>
<dbReference type="EMBL" id="JBCEZU010000067">
    <property type="protein sequence ID" value="KAK9533966.1"/>
    <property type="molecule type" value="Genomic_DNA"/>
</dbReference>
<dbReference type="InterPro" id="IPR013106">
    <property type="entry name" value="Ig_V-set"/>
</dbReference>
<accession>A0AAW1FHZ6</accession>
<dbReference type="PROSITE" id="PS50835">
    <property type="entry name" value="IG_LIKE"/>
    <property type="match status" value="2"/>
</dbReference>
<comment type="caution">
    <text evidence="5">The sequence shown here is derived from an EMBL/GenBank/DDBJ whole genome shotgun (WGS) entry which is preliminary data.</text>
</comment>
<name>A0AAW1FHZ6_ZOAVI</name>
<keyword evidence="6" id="KW-1185">Reference proteome</keyword>
<dbReference type="SMART" id="SM00406">
    <property type="entry name" value="IGv"/>
    <property type="match status" value="3"/>
</dbReference>
<dbReference type="SMART" id="SM00409">
    <property type="entry name" value="IG"/>
    <property type="match status" value="3"/>
</dbReference>
<reference evidence="5 6" key="1">
    <citation type="journal article" date="2024" name="Genome Biol. Evol.">
        <title>Chromosome-level genome assembly of the viviparous eelpout Zoarces viviparus.</title>
        <authorList>
            <person name="Fuhrmann N."/>
            <person name="Brasseur M.V."/>
            <person name="Bakowski C.E."/>
            <person name="Podsiadlowski L."/>
            <person name="Prost S."/>
            <person name="Krehenwinkel H."/>
            <person name="Mayer C."/>
        </authorList>
    </citation>
    <scope>NUCLEOTIDE SEQUENCE [LARGE SCALE GENOMIC DNA]</scope>
    <source>
        <strain evidence="5">NO-MEL_2022_Ind0_liver</strain>
    </source>
</reference>
<dbReference type="AlphaFoldDB" id="A0AAW1FHZ6"/>
<dbReference type="GO" id="GO:0002376">
    <property type="term" value="P:immune system process"/>
    <property type="evidence" value="ECO:0007669"/>
    <property type="project" value="UniProtKB-KW"/>
</dbReference>
<evidence type="ECO:0000256" key="2">
    <source>
        <dbReference type="ARBA" id="ARBA00022859"/>
    </source>
</evidence>
<dbReference type="InterPro" id="IPR036179">
    <property type="entry name" value="Ig-like_dom_sf"/>
</dbReference>